<dbReference type="PANTHER" id="PTHR34148">
    <property type="entry name" value="ADENOSYLCOBINAMIDE-GDP RIBAZOLETRANSFERASE"/>
    <property type="match status" value="1"/>
</dbReference>
<evidence type="ECO:0000256" key="2">
    <source>
        <dbReference type="ARBA" id="ARBA00004651"/>
    </source>
</evidence>
<evidence type="ECO:0000256" key="3">
    <source>
        <dbReference type="ARBA" id="ARBA00004663"/>
    </source>
</evidence>
<reference evidence="21" key="1">
    <citation type="journal article" date="2019" name="Int. J. Syst. Evol. Microbiol.">
        <title>The Global Catalogue of Microorganisms (GCM) 10K type strain sequencing project: providing services to taxonomists for standard genome sequencing and annotation.</title>
        <authorList>
            <consortium name="The Broad Institute Genomics Platform"/>
            <consortium name="The Broad Institute Genome Sequencing Center for Infectious Disease"/>
            <person name="Wu L."/>
            <person name="Ma J."/>
        </authorList>
    </citation>
    <scope>NUCLEOTIDE SEQUENCE [LARGE SCALE GENOMIC DNA]</scope>
    <source>
        <strain evidence="21">YIM 94188</strain>
    </source>
</reference>
<feature type="transmembrane region" description="Helical" evidence="19">
    <location>
        <begin position="236"/>
        <end position="255"/>
    </location>
</feature>
<dbReference type="Pfam" id="PF02654">
    <property type="entry name" value="CobS"/>
    <property type="match status" value="1"/>
</dbReference>
<comment type="pathway">
    <text evidence="3 19">Cofactor biosynthesis; adenosylcobalamin biosynthesis; adenosylcobalamin from cob(II)yrinate a,c-diamide: step 7/7.</text>
</comment>
<evidence type="ECO:0000256" key="1">
    <source>
        <dbReference type="ARBA" id="ARBA00001946"/>
    </source>
</evidence>
<evidence type="ECO:0000256" key="10">
    <source>
        <dbReference type="ARBA" id="ARBA00022692"/>
    </source>
</evidence>
<comment type="cofactor">
    <cofactor evidence="1 19">
        <name>Mg(2+)</name>
        <dbReference type="ChEBI" id="CHEBI:18420"/>
    </cofactor>
</comment>
<evidence type="ECO:0000256" key="13">
    <source>
        <dbReference type="ARBA" id="ARBA00023136"/>
    </source>
</evidence>
<keyword evidence="12 19" id="KW-1133">Transmembrane helix</keyword>
<comment type="similarity">
    <text evidence="4 19">Belongs to the CobS family.</text>
</comment>
<keyword evidence="9 19" id="KW-0808">Transferase</keyword>
<comment type="subcellular location">
    <subcellularLocation>
        <location evidence="2 19">Cell membrane</location>
        <topology evidence="2 19">Multi-pass membrane protein</topology>
    </subcellularLocation>
</comment>
<dbReference type="EC" id="2.7.8.26" evidence="5 19"/>
<evidence type="ECO:0000256" key="12">
    <source>
        <dbReference type="ARBA" id="ARBA00022989"/>
    </source>
</evidence>
<sequence>MTVAVVGRSLRLAVGMLTALRVPPVLGVTPGAATGALLIAPVAVLPLGLTVGLVCWAGGRLDLPALAVAFVALGLLAAGSRALHLDGLSDVADGLTASHDRERSLAVMKSGTAGPAGVAAVVLVLGGQASALMWFVGWGGDVRGAVIAGATVCASRAALWITCCTIVPPARQDGLGITFTRRVPVAAAACGWAALAALATLVDPVRGPVTVALAALVVVGLTAHAVRRFGGVTGDVYGAGIEVALVVLLVGLAGAP</sequence>
<evidence type="ECO:0000256" key="7">
    <source>
        <dbReference type="ARBA" id="ARBA00022475"/>
    </source>
</evidence>
<evidence type="ECO:0000256" key="19">
    <source>
        <dbReference type="HAMAP-Rule" id="MF_00719"/>
    </source>
</evidence>
<evidence type="ECO:0000313" key="21">
    <source>
        <dbReference type="Proteomes" id="UP001596072"/>
    </source>
</evidence>
<dbReference type="GO" id="GO:0051073">
    <property type="term" value="F:adenosylcobinamide-GDP ribazoletransferase activity"/>
    <property type="evidence" value="ECO:0007669"/>
    <property type="project" value="UniProtKB-EC"/>
</dbReference>
<protein>
    <recommendedName>
        <fullName evidence="6 19">Adenosylcobinamide-GDP ribazoletransferase</fullName>
        <ecNumber evidence="5 19">2.7.8.26</ecNumber>
    </recommendedName>
    <alternativeName>
        <fullName evidence="16 19">Cobalamin synthase</fullName>
    </alternativeName>
    <alternativeName>
        <fullName evidence="15 19">Cobalamin-5'-phosphate synthase</fullName>
    </alternativeName>
</protein>
<evidence type="ECO:0000256" key="16">
    <source>
        <dbReference type="ARBA" id="ARBA00032853"/>
    </source>
</evidence>
<keyword evidence="11 19" id="KW-0460">Magnesium</keyword>
<evidence type="ECO:0000256" key="11">
    <source>
        <dbReference type="ARBA" id="ARBA00022842"/>
    </source>
</evidence>
<keyword evidence="10 19" id="KW-0812">Transmembrane</keyword>
<comment type="function">
    <text evidence="14 19">Joins adenosylcobinamide-GDP and alpha-ribazole to generate adenosylcobalamin (Ado-cobalamin). Also synthesizes adenosylcobalamin 5'-phosphate from adenosylcobinamide-GDP and alpha-ribazole 5'-phosphate.</text>
</comment>
<dbReference type="RefSeq" id="WP_378527455.1">
    <property type="nucleotide sequence ID" value="NZ_JBHSNS010000009.1"/>
</dbReference>
<organism evidence="20 21">
    <name type="scientific">Nocardioides vastitatis</name>
    <dbReference type="NCBI Taxonomy" id="2568655"/>
    <lineage>
        <taxon>Bacteria</taxon>
        <taxon>Bacillati</taxon>
        <taxon>Actinomycetota</taxon>
        <taxon>Actinomycetes</taxon>
        <taxon>Propionibacteriales</taxon>
        <taxon>Nocardioidaceae</taxon>
        <taxon>Nocardioides</taxon>
    </lineage>
</organism>
<accession>A0ABW0ZM43</accession>
<feature type="transmembrane region" description="Helical" evidence="19">
    <location>
        <begin position="182"/>
        <end position="202"/>
    </location>
</feature>
<name>A0ABW0ZM43_9ACTN</name>
<feature type="transmembrane region" description="Helical" evidence="19">
    <location>
        <begin position="63"/>
        <end position="83"/>
    </location>
</feature>
<dbReference type="HAMAP" id="MF_00719">
    <property type="entry name" value="CobS"/>
    <property type="match status" value="1"/>
</dbReference>
<dbReference type="EMBL" id="JBHSNS010000009">
    <property type="protein sequence ID" value="MFC5730524.1"/>
    <property type="molecule type" value="Genomic_DNA"/>
</dbReference>
<comment type="caution">
    <text evidence="20">The sequence shown here is derived from an EMBL/GenBank/DDBJ whole genome shotgun (WGS) entry which is preliminary data.</text>
</comment>
<keyword evidence="21" id="KW-1185">Reference proteome</keyword>
<gene>
    <name evidence="19" type="primary">cobS</name>
    <name evidence="20" type="ORF">ACFPQB_16505</name>
</gene>
<evidence type="ECO:0000256" key="5">
    <source>
        <dbReference type="ARBA" id="ARBA00013200"/>
    </source>
</evidence>
<keyword evidence="13 19" id="KW-0472">Membrane</keyword>
<evidence type="ECO:0000256" key="8">
    <source>
        <dbReference type="ARBA" id="ARBA00022573"/>
    </source>
</evidence>
<dbReference type="Proteomes" id="UP001596072">
    <property type="component" value="Unassembled WGS sequence"/>
</dbReference>
<evidence type="ECO:0000256" key="9">
    <source>
        <dbReference type="ARBA" id="ARBA00022679"/>
    </source>
</evidence>
<evidence type="ECO:0000313" key="20">
    <source>
        <dbReference type="EMBL" id="MFC5730524.1"/>
    </source>
</evidence>
<evidence type="ECO:0000256" key="17">
    <source>
        <dbReference type="ARBA" id="ARBA00048623"/>
    </source>
</evidence>
<comment type="catalytic activity">
    <reaction evidence="18 19">
        <text>alpha-ribazole 5'-phosphate + adenosylcob(III)inamide-GDP = adenosylcob(III)alamin 5'-phosphate + GMP + H(+)</text>
        <dbReference type="Rhea" id="RHEA:23560"/>
        <dbReference type="ChEBI" id="CHEBI:15378"/>
        <dbReference type="ChEBI" id="CHEBI:57918"/>
        <dbReference type="ChEBI" id="CHEBI:58115"/>
        <dbReference type="ChEBI" id="CHEBI:60487"/>
        <dbReference type="ChEBI" id="CHEBI:60493"/>
        <dbReference type="EC" id="2.7.8.26"/>
    </reaction>
</comment>
<feature type="transmembrane region" description="Helical" evidence="19">
    <location>
        <begin position="37"/>
        <end position="56"/>
    </location>
</feature>
<evidence type="ECO:0000256" key="15">
    <source>
        <dbReference type="ARBA" id="ARBA00032605"/>
    </source>
</evidence>
<evidence type="ECO:0000256" key="18">
    <source>
        <dbReference type="ARBA" id="ARBA00049504"/>
    </source>
</evidence>
<evidence type="ECO:0000256" key="14">
    <source>
        <dbReference type="ARBA" id="ARBA00025228"/>
    </source>
</evidence>
<evidence type="ECO:0000256" key="4">
    <source>
        <dbReference type="ARBA" id="ARBA00010561"/>
    </source>
</evidence>
<feature type="transmembrane region" description="Helical" evidence="19">
    <location>
        <begin position="209"/>
        <end position="230"/>
    </location>
</feature>
<keyword evidence="8 19" id="KW-0169">Cobalamin biosynthesis</keyword>
<feature type="transmembrane region" description="Helical" evidence="19">
    <location>
        <begin position="145"/>
        <end position="170"/>
    </location>
</feature>
<proteinExistence type="inferred from homology"/>
<evidence type="ECO:0000256" key="6">
    <source>
        <dbReference type="ARBA" id="ARBA00015850"/>
    </source>
</evidence>
<dbReference type="PANTHER" id="PTHR34148:SF1">
    <property type="entry name" value="ADENOSYLCOBINAMIDE-GDP RIBAZOLETRANSFERASE"/>
    <property type="match status" value="1"/>
</dbReference>
<keyword evidence="7 19" id="KW-1003">Cell membrane</keyword>
<comment type="catalytic activity">
    <reaction evidence="17 19">
        <text>alpha-ribazole + adenosylcob(III)inamide-GDP = adenosylcob(III)alamin + GMP + H(+)</text>
        <dbReference type="Rhea" id="RHEA:16049"/>
        <dbReference type="ChEBI" id="CHEBI:10329"/>
        <dbReference type="ChEBI" id="CHEBI:15378"/>
        <dbReference type="ChEBI" id="CHEBI:18408"/>
        <dbReference type="ChEBI" id="CHEBI:58115"/>
        <dbReference type="ChEBI" id="CHEBI:60487"/>
        <dbReference type="EC" id="2.7.8.26"/>
    </reaction>
</comment>
<dbReference type="InterPro" id="IPR003805">
    <property type="entry name" value="CobS"/>
</dbReference>
<feature type="transmembrane region" description="Helical" evidence="19">
    <location>
        <begin position="116"/>
        <end position="138"/>
    </location>
</feature>